<keyword evidence="2" id="KW-1185">Reference proteome</keyword>
<proteinExistence type="predicted"/>
<name>A0A371HRM4_MUCPR</name>
<protein>
    <submittedName>
        <fullName evidence="1">Uncharacterized protein</fullName>
    </submittedName>
</protein>
<feature type="non-terminal residue" evidence="1">
    <location>
        <position position="1"/>
    </location>
</feature>
<evidence type="ECO:0000313" key="1">
    <source>
        <dbReference type="EMBL" id="RDY05458.1"/>
    </source>
</evidence>
<dbReference type="EMBL" id="QJKJ01001875">
    <property type="protein sequence ID" value="RDY05458.1"/>
    <property type="molecule type" value="Genomic_DNA"/>
</dbReference>
<dbReference type="Proteomes" id="UP000257109">
    <property type="component" value="Unassembled WGS sequence"/>
</dbReference>
<reference evidence="1" key="1">
    <citation type="submission" date="2018-05" db="EMBL/GenBank/DDBJ databases">
        <title>Draft genome of Mucuna pruriens seed.</title>
        <authorList>
            <person name="Nnadi N.E."/>
            <person name="Vos R."/>
            <person name="Hasami M.H."/>
            <person name="Devisetty U.K."/>
            <person name="Aguiy J.C."/>
        </authorList>
    </citation>
    <scope>NUCLEOTIDE SEQUENCE [LARGE SCALE GENOMIC DNA]</scope>
    <source>
        <strain evidence="1">JCA_2017</strain>
    </source>
</reference>
<evidence type="ECO:0000313" key="2">
    <source>
        <dbReference type="Proteomes" id="UP000257109"/>
    </source>
</evidence>
<dbReference type="AlphaFoldDB" id="A0A371HRM4"/>
<comment type="caution">
    <text evidence="1">The sequence shown here is derived from an EMBL/GenBank/DDBJ whole genome shotgun (WGS) entry which is preliminary data.</text>
</comment>
<sequence length="82" mass="9416">MCCVLGQQYTFGKKGQAIYYLNKKFTDYEQRLSKEHLDPSRRVFAQEKPSRPDRFPLGLADSTAQQFEGAKWPKCSGPIRAT</sequence>
<gene>
    <name evidence="1" type="ORF">CR513_10710</name>
</gene>
<accession>A0A371HRM4</accession>
<organism evidence="1 2">
    <name type="scientific">Mucuna pruriens</name>
    <name type="common">Velvet bean</name>
    <name type="synonym">Dolichos pruriens</name>
    <dbReference type="NCBI Taxonomy" id="157652"/>
    <lineage>
        <taxon>Eukaryota</taxon>
        <taxon>Viridiplantae</taxon>
        <taxon>Streptophyta</taxon>
        <taxon>Embryophyta</taxon>
        <taxon>Tracheophyta</taxon>
        <taxon>Spermatophyta</taxon>
        <taxon>Magnoliopsida</taxon>
        <taxon>eudicotyledons</taxon>
        <taxon>Gunneridae</taxon>
        <taxon>Pentapetalae</taxon>
        <taxon>rosids</taxon>
        <taxon>fabids</taxon>
        <taxon>Fabales</taxon>
        <taxon>Fabaceae</taxon>
        <taxon>Papilionoideae</taxon>
        <taxon>50 kb inversion clade</taxon>
        <taxon>NPAAA clade</taxon>
        <taxon>indigoferoid/millettioid clade</taxon>
        <taxon>Phaseoleae</taxon>
        <taxon>Mucuna</taxon>
    </lineage>
</organism>